<feature type="domain" description="VOC" evidence="1">
    <location>
        <begin position="2"/>
        <end position="127"/>
    </location>
</feature>
<reference evidence="2" key="1">
    <citation type="submission" date="2018-05" db="EMBL/GenBank/DDBJ databases">
        <authorList>
            <person name="Lanie J.A."/>
            <person name="Ng W.-L."/>
            <person name="Kazmierczak K.M."/>
            <person name="Andrzejewski T.M."/>
            <person name="Davidsen T.M."/>
            <person name="Wayne K.J."/>
            <person name="Tettelin H."/>
            <person name="Glass J.I."/>
            <person name="Rusch D."/>
            <person name="Podicherti R."/>
            <person name="Tsui H.-C.T."/>
            <person name="Winkler M.E."/>
        </authorList>
    </citation>
    <scope>NUCLEOTIDE SEQUENCE</scope>
</reference>
<dbReference type="PANTHER" id="PTHR35006">
    <property type="entry name" value="GLYOXALASE FAMILY PROTEIN (AFU_ORTHOLOGUE AFUA_5G14830)"/>
    <property type="match status" value="1"/>
</dbReference>
<sequence>MPLGHIGINVSDLEVSYSYYEALMPYLRYEQFLAHDDQFAIRPSDNKVGTYIFFYPAEDIYHPTFAGLQHLAFIVPTRAEVEQASLAAHQLGSEIVHAPQEWPDYPPPYYASFWRDPDGIMLEAVCHK</sequence>
<protein>
    <recommendedName>
        <fullName evidence="1">VOC domain-containing protein</fullName>
    </recommendedName>
</protein>
<dbReference type="InterPro" id="IPR037523">
    <property type="entry name" value="VOC_core"/>
</dbReference>
<gene>
    <name evidence="2" type="ORF">METZ01_LOCUS18790</name>
</gene>
<dbReference type="EMBL" id="UINC01000972">
    <property type="protein sequence ID" value="SUZ65936.1"/>
    <property type="molecule type" value="Genomic_DNA"/>
</dbReference>
<dbReference type="PANTHER" id="PTHR35006:SF2">
    <property type="entry name" value="GLYOXALASE FAMILY PROTEIN (AFU_ORTHOLOGUE AFUA_5G14830)"/>
    <property type="match status" value="1"/>
</dbReference>
<name>A0A381PFZ2_9ZZZZ</name>
<dbReference type="Gene3D" id="3.10.180.10">
    <property type="entry name" value="2,3-Dihydroxybiphenyl 1,2-Dioxygenase, domain 1"/>
    <property type="match status" value="1"/>
</dbReference>
<dbReference type="Pfam" id="PF00903">
    <property type="entry name" value="Glyoxalase"/>
    <property type="match status" value="1"/>
</dbReference>
<accession>A0A381PFZ2</accession>
<dbReference type="AlphaFoldDB" id="A0A381PFZ2"/>
<dbReference type="PROSITE" id="PS51819">
    <property type="entry name" value="VOC"/>
    <property type="match status" value="1"/>
</dbReference>
<evidence type="ECO:0000259" key="1">
    <source>
        <dbReference type="PROSITE" id="PS51819"/>
    </source>
</evidence>
<proteinExistence type="predicted"/>
<dbReference type="InterPro" id="IPR029068">
    <property type="entry name" value="Glyas_Bleomycin-R_OHBP_Dase"/>
</dbReference>
<dbReference type="SUPFAM" id="SSF54593">
    <property type="entry name" value="Glyoxalase/Bleomycin resistance protein/Dihydroxybiphenyl dioxygenase"/>
    <property type="match status" value="1"/>
</dbReference>
<dbReference type="InterPro" id="IPR004360">
    <property type="entry name" value="Glyas_Fos-R_dOase_dom"/>
</dbReference>
<organism evidence="2">
    <name type="scientific">marine metagenome</name>
    <dbReference type="NCBI Taxonomy" id="408172"/>
    <lineage>
        <taxon>unclassified sequences</taxon>
        <taxon>metagenomes</taxon>
        <taxon>ecological metagenomes</taxon>
    </lineage>
</organism>
<evidence type="ECO:0000313" key="2">
    <source>
        <dbReference type="EMBL" id="SUZ65936.1"/>
    </source>
</evidence>